<dbReference type="Proteomes" id="UP000054342">
    <property type="component" value="Unassembled WGS sequence"/>
</dbReference>
<name>A0A0D2BWT8_9EURO</name>
<feature type="domain" description="Beta-lactamase-related" evidence="2">
    <location>
        <begin position="108"/>
        <end position="409"/>
    </location>
</feature>
<dbReference type="PANTHER" id="PTHR22935">
    <property type="entry name" value="PENICILLIN-BINDING PROTEIN"/>
    <property type="match status" value="1"/>
</dbReference>
<dbReference type="OrthoDB" id="10250282at2759"/>
<dbReference type="InterPro" id="IPR012338">
    <property type="entry name" value="Beta-lactam/transpept-like"/>
</dbReference>
<evidence type="ECO:0000313" key="5">
    <source>
        <dbReference type="Proteomes" id="UP000054342"/>
    </source>
</evidence>
<dbReference type="Gene3D" id="3.40.710.10">
    <property type="entry name" value="DD-peptidase/beta-lactamase superfamily"/>
    <property type="match status" value="1"/>
</dbReference>
<accession>A0A0D2BWT8</accession>
<evidence type="ECO:0000259" key="3">
    <source>
        <dbReference type="Pfam" id="PF26335"/>
    </source>
</evidence>
<keyword evidence="1" id="KW-0732">Signal</keyword>
<feature type="domain" description="Beta-lactamase-like ARB-00930-like C-terminal" evidence="3">
    <location>
        <begin position="437"/>
        <end position="586"/>
    </location>
</feature>
<dbReference type="InterPro" id="IPR058664">
    <property type="entry name" value="ARB_00930-like_C"/>
</dbReference>
<feature type="signal peptide" evidence="1">
    <location>
        <begin position="1"/>
        <end position="19"/>
    </location>
</feature>
<dbReference type="EMBL" id="KN847319">
    <property type="protein sequence ID" value="KIW56906.1"/>
    <property type="molecule type" value="Genomic_DNA"/>
</dbReference>
<dbReference type="InterPro" id="IPR001466">
    <property type="entry name" value="Beta-lactam-related"/>
</dbReference>
<dbReference type="STRING" id="348802.A0A0D2BWT8"/>
<dbReference type="HOGENOM" id="CLU_019706_0_0_1"/>
<protein>
    <submittedName>
        <fullName evidence="4">Uncharacterized protein</fullName>
    </submittedName>
</protein>
<dbReference type="GeneID" id="25327430"/>
<proteinExistence type="predicted"/>
<evidence type="ECO:0000259" key="2">
    <source>
        <dbReference type="Pfam" id="PF00144"/>
    </source>
</evidence>
<evidence type="ECO:0000256" key="1">
    <source>
        <dbReference type="SAM" id="SignalP"/>
    </source>
</evidence>
<feature type="chain" id="PRO_5002239361" evidence="1">
    <location>
        <begin position="20"/>
        <end position="591"/>
    </location>
</feature>
<dbReference type="AlphaFoldDB" id="A0A0D2BWT8"/>
<sequence length="591" mass="62995">MRPFLSGLAWVGLIGSSIASKTTTKVCPIQGPAFPVPTGLRSDEAFQAAMKSFDNDLTQALETGTSAFGSAAFNTSTMSIGMFSVSDEALLYERHYAEPSLRTGNVGTKQPDADSVYRLGSIGKLLTAYTFMIREGGGHLNDPITKYVPELARAASTTASPNGVTPKWDEITLGQLLSHMSGLTEDFGINEQTNQSGLPPLQPNQIPQCDLFKPDGTFIPCRREEYLRGVIAEPAPFRSGDTPNYSNNAYEVLGLALANMTGSSLNNLFAKSVVDALGLQHTSASVPNDTSNAVIPANETISGWNSNPGVLSPAGSHFSSTHDLATIGRSILNSTLLAPAVTRRWMKPVAFTSSPNVALGAPWEIFRTRAAGGRIIDMYTKNGGWGAYATVLVLLPDFDVGFSILTASSALVEMPVMVYMLSDMLSAAALPALEDLARRQAEARFAGHYALSSTSAQHNQNSSLTVSTDDQAGLRVTHWISNGTDFLAQLAGGDEALVGGAYVDFRLYPNRLYVGDKQVGFTANWQTMPQPVYAGPLDLNCISWGGLNAATHGNVGLAQFVFDVDPTKDVVVAVQPKALRVSLSRVDKAKA</sequence>
<gene>
    <name evidence="4" type="ORF">PV05_05522</name>
</gene>
<evidence type="ECO:0000313" key="4">
    <source>
        <dbReference type="EMBL" id="KIW56906.1"/>
    </source>
</evidence>
<reference evidence="4 5" key="1">
    <citation type="submission" date="2015-01" db="EMBL/GenBank/DDBJ databases">
        <title>The Genome Sequence of Exophiala xenobiotica CBS118157.</title>
        <authorList>
            <consortium name="The Broad Institute Genomics Platform"/>
            <person name="Cuomo C."/>
            <person name="de Hoog S."/>
            <person name="Gorbushina A."/>
            <person name="Stielow B."/>
            <person name="Teixiera M."/>
            <person name="Abouelleil A."/>
            <person name="Chapman S.B."/>
            <person name="Priest M."/>
            <person name="Young S.K."/>
            <person name="Wortman J."/>
            <person name="Nusbaum C."/>
            <person name="Birren B."/>
        </authorList>
    </citation>
    <scope>NUCLEOTIDE SEQUENCE [LARGE SCALE GENOMIC DNA]</scope>
    <source>
        <strain evidence="4 5">CBS 118157</strain>
    </source>
</reference>
<dbReference type="InterPro" id="IPR051478">
    <property type="entry name" value="Beta-lactamase-like_AB/R"/>
</dbReference>
<dbReference type="SUPFAM" id="SSF56601">
    <property type="entry name" value="beta-lactamase/transpeptidase-like"/>
    <property type="match status" value="1"/>
</dbReference>
<dbReference type="RefSeq" id="XP_013317490.1">
    <property type="nucleotide sequence ID" value="XM_013462036.1"/>
</dbReference>
<dbReference type="Pfam" id="PF26335">
    <property type="entry name" value="ARB_00930_C"/>
    <property type="match status" value="1"/>
</dbReference>
<dbReference type="PANTHER" id="PTHR22935:SF97">
    <property type="entry name" value="BETA-LACTAMASE-RELATED DOMAIN-CONTAINING PROTEIN"/>
    <property type="match status" value="1"/>
</dbReference>
<keyword evidence="5" id="KW-1185">Reference proteome</keyword>
<organism evidence="4 5">
    <name type="scientific">Exophiala xenobiotica</name>
    <dbReference type="NCBI Taxonomy" id="348802"/>
    <lineage>
        <taxon>Eukaryota</taxon>
        <taxon>Fungi</taxon>
        <taxon>Dikarya</taxon>
        <taxon>Ascomycota</taxon>
        <taxon>Pezizomycotina</taxon>
        <taxon>Eurotiomycetes</taxon>
        <taxon>Chaetothyriomycetidae</taxon>
        <taxon>Chaetothyriales</taxon>
        <taxon>Herpotrichiellaceae</taxon>
        <taxon>Exophiala</taxon>
    </lineage>
</organism>
<dbReference type="Pfam" id="PF00144">
    <property type="entry name" value="Beta-lactamase"/>
    <property type="match status" value="1"/>
</dbReference>